<dbReference type="InterPro" id="IPR036661">
    <property type="entry name" value="Luciferase-like_sf"/>
</dbReference>
<organism evidence="1 2">
    <name type="scientific">Gallaecimonas pentaromativorans</name>
    <dbReference type="NCBI Taxonomy" id="584787"/>
    <lineage>
        <taxon>Bacteria</taxon>
        <taxon>Pseudomonadati</taxon>
        <taxon>Pseudomonadota</taxon>
        <taxon>Gammaproteobacteria</taxon>
        <taxon>Enterobacterales</taxon>
        <taxon>Gallaecimonadaceae</taxon>
        <taxon>Gallaecimonas</taxon>
    </lineage>
</organism>
<accession>A0A3N1PG07</accession>
<dbReference type="RefSeq" id="WP_148049838.1">
    <property type="nucleotide sequence ID" value="NZ_RJUL01000005.1"/>
</dbReference>
<proteinExistence type="predicted"/>
<reference evidence="1 2" key="1">
    <citation type="submission" date="2018-11" db="EMBL/GenBank/DDBJ databases">
        <title>Genomic Encyclopedia of Type Strains, Phase IV (KMG-IV): sequencing the most valuable type-strain genomes for metagenomic binning, comparative biology and taxonomic classification.</title>
        <authorList>
            <person name="Goeker M."/>
        </authorList>
    </citation>
    <scope>NUCLEOTIDE SEQUENCE [LARGE SCALE GENOMIC DNA]</scope>
    <source>
        <strain evidence="1 2">DSM 21945</strain>
    </source>
</reference>
<dbReference type="SUPFAM" id="SSF51679">
    <property type="entry name" value="Bacterial luciferase-like"/>
    <property type="match status" value="1"/>
</dbReference>
<dbReference type="GO" id="GO:0016705">
    <property type="term" value="F:oxidoreductase activity, acting on paired donors, with incorporation or reduction of molecular oxygen"/>
    <property type="evidence" value="ECO:0007669"/>
    <property type="project" value="InterPro"/>
</dbReference>
<protein>
    <submittedName>
        <fullName evidence="1">Uncharacterized protein</fullName>
    </submittedName>
</protein>
<dbReference type="STRING" id="584787.GCA_001247655_02867"/>
<dbReference type="Proteomes" id="UP000268033">
    <property type="component" value="Unassembled WGS sequence"/>
</dbReference>
<dbReference type="EMBL" id="RJUL01000005">
    <property type="protein sequence ID" value="ROQ25800.1"/>
    <property type="molecule type" value="Genomic_DNA"/>
</dbReference>
<dbReference type="Gene3D" id="3.20.20.30">
    <property type="entry name" value="Luciferase-like domain"/>
    <property type="match status" value="1"/>
</dbReference>
<name>A0A3N1PG07_9GAMM</name>
<evidence type="ECO:0000313" key="1">
    <source>
        <dbReference type="EMBL" id="ROQ25800.1"/>
    </source>
</evidence>
<evidence type="ECO:0000313" key="2">
    <source>
        <dbReference type="Proteomes" id="UP000268033"/>
    </source>
</evidence>
<sequence length="119" mass="13198">MPAIVVVGDTDQEAERLARSQLYFMSAFRSGEPVEPQLLAEEADEVEFSPRYRGLVEMFLRSWIIGSPDNAARQTASLAEELGVSEMMINLVTAANASQPANRAPNREFTLRALAERLL</sequence>
<keyword evidence="2" id="KW-1185">Reference proteome</keyword>
<dbReference type="AlphaFoldDB" id="A0A3N1PG07"/>
<comment type="caution">
    <text evidence="1">The sequence shown here is derived from an EMBL/GenBank/DDBJ whole genome shotgun (WGS) entry which is preliminary data.</text>
</comment>
<gene>
    <name evidence="1" type="ORF">EDC28_105109</name>
</gene>